<dbReference type="Proteomes" id="UP000275267">
    <property type="component" value="Unassembled WGS sequence"/>
</dbReference>
<evidence type="ECO:0000313" key="6">
    <source>
        <dbReference type="EMBL" id="RLM70190.1"/>
    </source>
</evidence>
<dbReference type="Gene3D" id="3.40.395.10">
    <property type="entry name" value="Adenoviral Proteinase, Chain A"/>
    <property type="match status" value="1"/>
</dbReference>
<evidence type="ECO:0000256" key="4">
    <source>
        <dbReference type="SAM" id="MobiDB-lite"/>
    </source>
</evidence>
<dbReference type="Pfam" id="PF02902">
    <property type="entry name" value="Peptidase_C48"/>
    <property type="match status" value="1"/>
</dbReference>
<dbReference type="InterPro" id="IPR003653">
    <property type="entry name" value="Peptidase_C48_C"/>
</dbReference>
<dbReference type="PANTHER" id="PTHR36479">
    <property type="entry name" value="ULP_PROTEASE DOMAIN-CONTAINING PROTEIN"/>
    <property type="match status" value="1"/>
</dbReference>
<accession>A0A3L6Q6T2</accession>
<proteinExistence type="inferred from homology"/>
<evidence type="ECO:0000256" key="1">
    <source>
        <dbReference type="ARBA" id="ARBA00005234"/>
    </source>
</evidence>
<evidence type="ECO:0000256" key="2">
    <source>
        <dbReference type="ARBA" id="ARBA00022670"/>
    </source>
</evidence>
<sequence length="562" mass="64155">MKPTHNPAGSAEEQSTSNNQDDKLKGKLRPIPVRMKKQDNNHGSPMMLVKLYPHMSDDQRELIDSAGFGGLLNCRCSQLFPDLCRWLLDCFDAETSELVLPGRGRIPITEATVHRVISIPKGSNVIKCEIDASASSFMLNAFGVSKGTQPKISELFNSLKMNKNTNQKYLRTWTIFAACSIITPTFSTKVSPRLYPAVIDSKKIREQNWCELLIGVLKQSRQSDPKNHSFKPCLTFLMLKSEFTGQDNILFGHHVPLEDFISTHVPESCGHRVLQQLVWTRRRNWISVLPWRIKWNQYIQDEVPETQDVEGQEDKSAGLIDFRQIGTDFVDGGPLIAEGSTQASFDSFISLGAPTQPTQFVPHSKDDLNRGVGHLSSKVTTSIQSMDLHTTFVDKTFAMTGELDRTEMKSNFSYSKCLDHFNLIMFPVLEIKEAIEDSHWFLLCLNLRAERFEVFDSMRGESDKGLLQTSNKIIKGIKTLWQRYHAESRVDIINYNLLYIDAPKQETTYDCGFYMLEYLESWDGKTMPLFGEDDIPNMRIKYMLTMLYFSSNLLTWHQVVKG</sequence>
<keyword evidence="3" id="KW-0378">Hydrolase</keyword>
<evidence type="ECO:0000313" key="7">
    <source>
        <dbReference type="Proteomes" id="UP000275267"/>
    </source>
</evidence>
<protein>
    <recommendedName>
        <fullName evidence="5">Ubiquitin-like protease family profile domain-containing protein</fullName>
    </recommendedName>
</protein>
<reference evidence="7" key="1">
    <citation type="journal article" date="2019" name="Nat. Commun.">
        <title>The genome of broomcorn millet.</title>
        <authorList>
            <person name="Zou C."/>
            <person name="Miki D."/>
            <person name="Li D."/>
            <person name="Tang Q."/>
            <person name="Xiao L."/>
            <person name="Rajput S."/>
            <person name="Deng P."/>
            <person name="Jia W."/>
            <person name="Huang R."/>
            <person name="Zhang M."/>
            <person name="Sun Y."/>
            <person name="Hu J."/>
            <person name="Fu X."/>
            <person name="Schnable P.S."/>
            <person name="Li F."/>
            <person name="Zhang H."/>
            <person name="Feng B."/>
            <person name="Zhu X."/>
            <person name="Liu R."/>
            <person name="Schnable J.C."/>
            <person name="Zhu J.-K."/>
            <person name="Zhang H."/>
        </authorList>
    </citation>
    <scope>NUCLEOTIDE SEQUENCE [LARGE SCALE GENOMIC DNA]</scope>
</reference>
<evidence type="ECO:0000256" key="3">
    <source>
        <dbReference type="ARBA" id="ARBA00022801"/>
    </source>
</evidence>
<keyword evidence="7" id="KW-1185">Reference proteome</keyword>
<gene>
    <name evidence="6" type="ORF">C2845_PM17G07350</name>
</gene>
<dbReference type="PROSITE" id="PS50600">
    <property type="entry name" value="ULP_PROTEASE"/>
    <property type="match status" value="1"/>
</dbReference>
<dbReference type="PANTHER" id="PTHR36479:SF10">
    <property type="entry name" value="UBIQUITIN-LIKE PROTEASE FAMILY PROFILE DOMAIN-CONTAINING PROTEIN"/>
    <property type="match status" value="1"/>
</dbReference>
<name>A0A3L6Q6T2_PANMI</name>
<dbReference type="InterPro" id="IPR038765">
    <property type="entry name" value="Papain-like_cys_pep_sf"/>
</dbReference>
<dbReference type="EMBL" id="PQIB02000014">
    <property type="protein sequence ID" value="RLM70190.1"/>
    <property type="molecule type" value="Genomic_DNA"/>
</dbReference>
<dbReference type="GO" id="GO:0006508">
    <property type="term" value="P:proteolysis"/>
    <property type="evidence" value="ECO:0007669"/>
    <property type="project" value="UniProtKB-KW"/>
</dbReference>
<dbReference type="GO" id="GO:0008234">
    <property type="term" value="F:cysteine-type peptidase activity"/>
    <property type="evidence" value="ECO:0007669"/>
    <property type="project" value="InterPro"/>
</dbReference>
<dbReference type="OrthoDB" id="687599at2759"/>
<comment type="caution">
    <text evidence="6">The sequence shown here is derived from an EMBL/GenBank/DDBJ whole genome shotgun (WGS) entry which is preliminary data.</text>
</comment>
<feature type="region of interest" description="Disordered" evidence="4">
    <location>
        <begin position="1"/>
        <end position="30"/>
    </location>
</feature>
<dbReference type="SUPFAM" id="SSF54001">
    <property type="entry name" value="Cysteine proteinases"/>
    <property type="match status" value="1"/>
</dbReference>
<comment type="similarity">
    <text evidence="1">Belongs to the peptidase C48 family.</text>
</comment>
<evidence type="ECO:0000259" key="5">
    <source>
        <dbReference type="PROSITE" id="PS50600"/>
    </source>
</evidence>
<keyword evidence="2" id="KW-0645">Protease</keyword>
<dbReference type="AlphaFoldDB" id="A0A3L6Q6T2"/>
<organism evidence="6 7">
    <name type="scientific">Panicum miliaceum</name>
    <name type="common">Proso millet</name>
    <name type="synonym">Broomcorn millet</name>
    <dbReference type="NCBI Taxonomy" id="4540"/>
    <lineage>
        <taxon>Eukaryota</taxon>
        <taxon>Viridiplantae</taxon>
        <taxon>Streptophyta</taxon>
        <taxon>Embryophyta</taxon>
        <taxon>Tracheophyta</taxon>
        <taxon>Spermatophyta</taxon>
        <taxon>Magnoliopsida</taxon>
        <taxon>Liliopsida</taxon>
        <taxon>Poales</taxon>
        <taxon>Poaceae</taxon>
        <taxon>PACMAD clade</taxon>
        <taxon>Panicoideae</taxon>
        <taxon>Panicodae</taxon>
        <taxon>Paniceae</taxon>
        <taxon>Panicinae</taxon>
        <taxon>Panicum</taxon>
        <taxon>Panicum sect. Panicum</taxon>
    </lineage>
</organism>
<feature type="domain" description="Ubiquitin-like protease family profile" evidence="5">
    <location>
        <begin position="341"/>
        <end position="522"/>
    </location>
</feature>
<dbReference type="STRING" id="4540.A0A3L6Q6T2"/>